<keyword evidence="3 4" id="KW-0949">S-adenosyl-L-methionine</keyword>
<sequence length="481" mass="53430">MHASALLFAAALTSISLDPPAMKNPVGISIGAVRLRRQHAHSFQKILQDELKQRVRWRGVDKDDPEVLTLHLPAVAAASLDDEHPELTRFLRENKGEYLPGVRKKCPTLALKPPPSPPPSPPSKKAKKDDDGSSGGFRFVELFAGIGGFRLGLERPDVGGKCVLANEIDPHAASIYRENFADSDSCLAEGDVLDLSGDNLPKFDMLVGGFPCQPFSNRGEQKGLDDDRGQLYREMARILKEGQPKCFIFENVPGLVTMDGGSRTGRVKGERPRFTPGAVFERILKTMRSCGYNVDWQVLNSRKFLPQMRERVYIIGTRIDLGPGCEKFNWDSLILKDLKEEETATVRNIMEPKDSPAVIASELTPAQLAKVKSVHSKRGTILSEDGRIDPDCKAPTLISRYHTLSSFSTKFIFEEADGTPCRRPRYLTPRECTRLMGFPEDFIVPTHEDAKATNKYYHAIGNAVCPPLISVLGMELMNCIR</sequence>
<keyword evidence="1 4" id="KW-0489">Methyltransferase</keyword>
<feature type="region of interest" description="Disordered" evidence="7">
    <location>
        <begin position="105"/>
        <end position="132"/>
    </location>
</feature>
<dbReference type="InterPro" id="IPR001525">
    <property type="entry name" value="C5_MeTfrase"/>
</dbReference>
<dbReference type="InterPro" id="IPR018117">
    <property type="entry name" value="C5_DNA_meth_AS"/>
</dbReference>
<evidence type="ECO:0000256" key="8">
    <source>
        <dbReference type="SAM" id="SignalP"/>
    </source>
</evidence>
<evidence type="ECO:0000256" key="7">
    <source>
        <dbReference type="SAM" id="MobiDB-lite"/>
    </source>
</evidence>
<evidence type="ECO:0000256" key="1">
    <source>
        <dbReference type="ARBA" id="ARBA00022603"/>
    </source>
</evidence>
<dbReference type="NCBIfam" id="TIGR00675">
    <property type="entry name" value="dcm"/>
    <property type="match status" value="1"/>
</dbReference>
<dbReference type="InterPro" id="IPR050750">
    <property type="entry name" value="C5-MTase"/>
</dbReference>
<dbReference type="Gene3D" id="3.40.50.150">
    <property type="entry name" value="Vaccinia Virus protein VP39"/>
    <property type="match status" value="1"/>
</dbReference>
<dbReference type="SUPFAM" id="SSF53335">
    <property type="entry name" value="S-adenosyl-L-methionine-dependent methyltransferases"/>
    <property type="match status" value="1"/>
</dbReference>
<dbReference type="Pfam" id="PF00145">
    <property type="entry name" value="DNA_methylase"/>
    <property type="match status" value="1"/>
</dbReference>
<dbReference type="GO" id="GO:0032259">
    <property type="term" value="P:methylation"/>
    <property type="evidence" value="ECO:0007669"/>
    <property type="project" value="UniProtKB-KW"/>
</dbReference>
<evidence type="ECO:0000256" key="4">
    <source>
        <dbReference type="PROSITE-ProRule" id="PRU01016"/>
    </source>
</evidence>
<dbReference type="Gene3D" id="3.90.120.10">
    <property type="entry name" value="DNA Methylase, subunit A, domain 2"/>
    <property type="match status" value="1"/>
</dbReference>
<feature type="chain" id="PRO_5031058855" description="Cytosine-specific methyltransferase" evidence="8">
    <location>
        <begin position="18"/>
        <end position="481"/>
    </location>
</feature>
<reference evidence="9" key="1">
    <citation type="submission" date="2021-01" db="EMBL/GenBank/DDBJ databases">
        <authorList>
            <person name="Corre E."/>
            <person name="Pelletier E."/>
            <person name="Niang G."/>
            <person name="Scheremetjew M."/>
            <person name="Finn R."/>
            <person name="Kale V."/>
            <person name="Holt S."/>
            <person name="Cochrane G."/>
            <person name="Meng A."/>
            <person name="Brown T."/>
            <person name="Cohen L."/>
        </authorList>
    </citation>
    <scope>NUCLEOTIDE SEQUENCE</scope>
    <source>
        <strain evidence="9">Isolate 1302-5</strain>
    </source>
</reference>
<dbReference type="AlphaFoldDB" id="A0A7S4IXR3"/>
<evidence type="ECO:0000256" key="3">
    <source>
        <dbReference type="ARBA" id="ARBA00022691"/>
    </source>
</evidence>
<keyword evidence="2 4" id="KW-0808">Transferase</keyword>
<dbReference type="CDD" id="cd00315">
    <property type="entry name" value="Cyt_C5_DNA_methylase"/>
    <property type="match status" value="1"/>
</dbReference>
<comment type="similarity">
    <text evidence="4 5">Belongs to the class I-like SAM-binding methyltransferase superfamily. C5-methyltransferase family.</text>
</comment>
<dbReference type="GO" id="GO:0003886">
    <property type="term" value="F:DNA (cytosine-5-)-methyltransferase activity"/>
    <property type="evidence" value="ECO:0007669"/>
    <property type="project" value="UniProtKB-EC"/>
</dbReference>
<accession>A0A7S4IXR3</accession>
<feature type="signal peptide" evidence="8">
    <location>
        <begin position="1"/>
        <end position="17"/>
    </location>
</feature>
<dbReference type="PANTHER" id="PTHR46098">
    <property type="entry name" value="TRNA (CYTOSINE(38)-C(5))-METHYLTRANSFERASE"/>
    <property type="match status" value="1"/>
</dbReference>
<evidence type="ECO:0000256" key="2">
    <source>
        <dbReference type="ARBA" id="ARBA00022679"/>
    </source>
</evidence>
<comment type="catalytic activity">
    <reaction evidence="6">
        <text>a 2'-deoxycytidine in DNA + S-adenosyl-L-methionine = a 5-methyl-2'-deoxycytidine in DNA + S-adenosyl-L-homocysteine + H(+)</text>
        <dbReference type="Rhea" id="RHEA:13681"/>
        <dbReference type="Rhea" id="RHEA-COMP:11369"/>
        <dbReference type="Rhea" id="RHEA-COMP:11370"/>
        <dbReference type="ChEBI" id="CHEBI:15378"/>
        <dbReference type="ChEBI" id="CHEBI:57856"/>
        <dbReference type="ChEBI" id="CHEBI:59789"/>
        <dbReference type="ChEBI" id="CHEBI:85452"/>
        <dbReference type="ChEBI" id="CHEBI:85454"/>
        <dbReference type="EC" id="2.1.1.37"/>
    </reaction>
</comment>
<organism evidence="9">
    <name type="scientific">Odontella aurita</name>
    <dbReference type="NCBI Taxonomy" id="265563"/>
    <lineage>
        <taxon>Eukaryota</taxon>
        <taxon>Sar</taxon>
        <taxon>Stramenopiles</taxon>
        <taxon>Ochrophyta</taxon>
        <taxon>Bacillariophyta</taxon>
        <taxon>Mediophyceae</taxon>
        <taxon>Biddulphiophycidae</taxon>
        <taxon>Eupodiscales</taxon>
        <taxon>Odontellaceae</taxon>
        <taxon>Odontella</taxon>
    </lineage>
</organism>
<evidence type="ECO:0000313" key="9">
    <source>
        <dbReference type="EMBL" id="CAE2242692.1"/>
    </source>
</evidence>
<gene>
    <name evidence="9" type="ORF">OAUR00152_LOCUS16826</name>
</gene>
<dbReference type="PRINTS" id="PR00105">
    <property type="entry name" value="C5METTRFRASE"/>
</dbReference>
<dbReference type="PROSITE" id="PS51679">
    <property type="entry name" value="SAM_MT_C5"/>
    <property type="match status" value="1"/>
</dbReference>
<protein>
    <recommendedName>
        <fullName evidence="6">Cytosine-specific methyltransferase</fullName>
        <ecNumber evidence="6">2.1.1.37</ecNumber>
    </recommendedName>
</protein>
<proteinExistence type="inferred from homology"/>
<evidence type="ECO:0000256" key="5">
    <source>
        <dbReference type="RuleBase" id="RU000416"/>
    </source>
</evidence>
<evidence type="ECO:0000256" key="6">
    <source>
        <dbReference type="RuleBase" id="RU000417"/>
    </source>
</evidence>
<dbReference type="PROSITE" id="PS00094">
    <property type="entry name" value="C5_MTASE_1"/>
    <property type="match status" value="1"/>
</dbReference>
<dbReference type="EMBL" id="HBKQ01024642">
    <property type="protein sequence ID" value="CAE2242692.1"/>
    <property type="molecule type" value="Transcribed_RNA"/>
</dbReference>
<keyword evidence="8" id="KW-0732">Signal</keyword>
<name>A0A7S4IXR3_9STRA</name>
<feature type="active site" evidence="4">
    <location>
        <position position="212"/>
    </location>
</feature>
<dbReference type="PANTHER" id="PTHR46098:SF1">
    <property type="entry name" value="TRNA (CYTOSINE(38)-C(5))-METHYLTRANSFERASE"/>
    <property type="match status" value="1"/>
</dbReference>
<dbReference type="InterPro" id="IPR029063">
    <property type="entry name" value="SAM-dependent_MTases_sf"/>
</dbReference>
<feature type="compositionally biased region" description="Pro residues" evidence="7">
    <location>
        <begin position="112"/>
        <end position="122"/>
    </location>
</feature>
<dbReference type="EC" id="2.1.1.37" evidence="6"/>